<feature type="compositionally biased region" description="Polar residues" evidence="1">
    <location>
        <begin position="203"/>
        <end position="216"/>
    </location>
</feature>
<name>A0A3N4LPM9_9PEZI</name>
<keyword evidence="3" id="KW-1185">Reference proteome</keyword>
<feature type="compositionally biased region" description="Low complexity" evidence="1">
    <location>
        <begin position="228"/>
        <end position="241"/>
    </location>
</feature>
<dbReference type="EMBL" id="ML121550">
    <property type="protein sequence ID" value="RPB22631.1"/>
    <property type="molecule type" value="Genomic_DNA"/>
</dbReference>
<evidence type="ECO:0000313" key="2">
    <source>
        <dbReference type="EMBL" id="RPB22631.1"/>
    </source>
</evidence>
<protein>
    <submittedName>
        <fullName evidence="2">Uncharacterized protein</fullName>
    </submittedName>
</protein>
<feature type="region of interest" description="Disordered" evidence="1">
    <location>
        <begin position="1"/>
        <end position="39"/>
    </location>
</feature>
<feature type="region of interest" description="Disordered" evidence="1">
    <location>
        <begin position="325"/>
        <end position="354"/>
    </location>
</feature>
<dbReference type="Proteomes" id="UP000267821">
    <property type="component" value="Unassembled WGS sequence"/>
</dbReference>
<dbReference type="AlphaFoldDB" id="A0A3N4LPM9"/>
<dbReference type="OrthoDB" id="5400063at2759"/>
<evidence type="ECO:0000256" key="1">
    <source>
        <dbReference type="SAM" id="MobiDB-lite"/>
    </source>
</evidence>
<accession>A0A3N4LPM9</accession>
<feature type="region of interest" description="Disordered" evidence="1">
    <location>
        <begin position="268"/>
        <end position="308"/>
    </location>
</feature>
<feature type="region of interest" description="Disordered" evidence="1">
    <location>
        <begin position="183"/>
        <end position="253"/>
    </location>
</feature>
<gene>
    <name evidence="2" type="ORF">L211DRAFT_850392</name>
</gene>
<dbReference type="InParanoid" id="A0A3N4LPM9"/>
<feature type="compositionally biased region" description="Low complexity" evidence="1">
    <location>
        <begin position="1"/>
        <end position="16"/>
    </location>
</feature>
<organism evidence="2 3">
    <name type="scientific">Terfezia boudieri ATCC MYA-4762</name>
    <dbReference type="NCBI Taxonomy" id="1051890"/>
    <lineage>
        <taxon>Eukaryota</taxon>
        <taxon>Fungi</taxon>
        <taxon>Dikarya</taxon>
        <taxon>Ascomycota</taxon>
        <taxon>Pezizomycotina</taxon>
        <taxon>Pezizomycetes</taxon>
        <taxon>Pezizales</taxon>
        <taxon>Pezizaceae</taxon>
        <taxon>Terfezia</taxon>
    </lineage>
</organism>
<feature type="compositionally biased region" description="Acidic residues" evidence="1">
    <location>
        <begin position="325"/>
        <end position="334"/>
    </location>
</feature>
<reference evidence="2 3" key="1">
    <citation type="journal article" date="2018" name="Nat. Ecol. Evol.">
        <title>Pezizomycetes genomes reveal the molecular basis of ectomycorrhizal truffle lifestyle.</title>
        <authorList>
            <person name="Murat C."/>
            <person name="Payen T."/>
            <person name="Noel B."/>
            <person name="Kuo A."/>
            <person name="Morin E."/>
            <person name="Chen J."/>
            <person name="Kohler A."/>
            <person name="Krizsan K."/>
            <person name="Balestrini R."/>
            <person name="Da Silva C."/>
            <person name="Montanini B."/>
            <person name="Hainaut M."/>
            <person name="Levati E."/>
            <person name="Barry K.W."/>
            <person name="Belfiori B."/>
            <person name="Cichocki N."/>
            <person name="Clum A."/>
            <person name="Dockter R.B."/>
            <person name="Fauchery L."/>
            <person name="Guy J."/>
            <person name="Iotti M."/>
            <person name="Le Tacon F."/>
            <person name="Lindquist E.A."/>
            <person name="Lipzen A."/>
            <person name="Malagnac F."/>
            <person name="Mello A."/>
            <person name="Molinier V."/>
            <person name="Miyauchi S."/>
            <person name="Poulain J."/>
            <person name="Riccioni C."/>
            <person name="Rubini A."/>
            <person name="Sitrit Y."/>
            <person name="Splivallo R."/>
            <person name="Traeger S."/>
            <person name="Wang M."/>
            <person name="Zifcakova L."/>
            <person name="Wipf D."/>
            <person name="Zambonelli A."/>
            <person name="Paolocci F."/>
            <person name="Nowrousian M."/>
            <person name="Ottonello S."/>
            <person name="Baldrian P."/>
            <person name="Spatafora J.W."/>
            <person name="Henrissat B."/>
            <person name="Nagy L.G."/>
            <person name="Aury J.M."/>
            <person name="Wincker P."/>
            <person name="Grigoriev I.V."/>
            <person name="Bonfante P."/>
            <person name="Martin F.M."/>
        </authorList>
    </citation>
    <scope>NUCLEOTIDE SEQUENCE [LARGE SCALE GENOMIC DNA]</scope>
    <source>
        <strain evidence="2 3">ATCC MYA-4762</strain>
    </source>
</reference>
<feature type="compositionally biased region" description="Low complexity" evidence="1">
    <location>
        <begin position="268"/>
        <end position="295"/>
    </location>
</feature>
<feature type="region of interest" description="Disordered" evidence="1">
    <location>
        <begin position="80"/>
        <end position="109"/>
    </location>
</feature>
<proteinExistence type="predicted"/>
<dbReference type="STRING" id="1051890.A0A3N4LPM9"/>
<feature type="compositionally biased region" description="Low complexity" evidence="1">
    <location>
        <begin position="86"/>
        <end position="107"/>
    </location>
</feature>
<feature type="compositionally biased region" description="Polar residues" evidence="1">
    <location>
        <begin position="339"/>
        <end position="348"/>
    </location>
</feature>
<evidence type="ECO:0000313" key="3">
    <source>
        <dbReference type="Proteomes" id="UP000267821"/>
    </source>
</evidence>
<feature type="compositionally biased region" description="Polar residues" evidence="1">
    <location>
        <begin position="18"/>
        <end position="29"/>
    </location>
</feature>
<sequence>MSHSPIAASSSASCEAFTRSQNEGSAQSTPPGPGYLSPLKSSQANIIQAAVSTPAKYISLNAQPDVSLHTKFSGFSVRPLYSSPATPTSSGSVTESSPSRPSSSITTLGTAQPVSFSTLSNKRTVFLSKHMRSKSSHFPGMMSPPPSPLSAITPNSPTTSRMQLLRSTSLPTVPQYERAREKFIPTLGPPPSPSPINTNTSSWRNGMSIPTPSEGTRNYRMRERSPSRRSTSSSGYYSTSPKASFYYPPHHQSPRELRWGEDSYASSIASSSPSLCSSGPSTPSSIRSRSPSISSLETIPDSPDAEAEALEAERLAEEARRLAIAEEEEEEPEPESIGMTRSVSSPISERSLRRRSHVGLEGISGLMIPPARAGNTGLTAEEKRRKRWSVCGGEKRADLELETIWEDRVVAVQSPPQRSLVGIVGSAEYEVYERGNGFGEEMI</sequence>